<dbReference type="AlphaFoldDB" id="A0A438HR06"/>
<gene>
    <name evidence="1" type="ORF">CK203_036058</name>
</gene>
<evidence type="ECO:0008006" key="3">
    <source>
        <dbReference type="Google" id="ProtNLM"/>
    </source>
</evidence>
<dbReference type="Proteomes" id="UP000288805">
    <property type="component" value="Unassembled WGS sequence"/>
</dbReference>
<comment type="caution">
    <text evidence="1">The sequence shown here is derived from an EMBL/GenBank/DDBJ whole genome shotgun (WGS) entry which is preliminary data.</text>
</comment>
<protein>
    <recommendedName>
        <fullName evidence="3">Histone deacetylase</fullName>
    </recommendedName>
</protein>
<accession>A0A438HR06</accession>
<dbReference type="EMBL" id="QGNW01000189">
    <property type="protein sequence ID" value="RVW86897.1"/>
    <property type="molecule type" value="Genomic_DNA"/>
</dbReference>
<organism evidence="1 2">
    <name type="scientific">Vitis vinifera</name>
    <name type="common">Grape</name>
    <dbReference type="NCBI Taxonomy" id="29760"/>
    <lineage>
        <taxon>Eukaryota</taxon>
        <taxon>Viridiplantae</taxon>
        <taxon>Streptophyta</taxon>
        <taxon>Embryophyta</taxon>
        <taxon>Tracheophyta</taxon>
        <taxon>Spermatophyta</taxon>
        <taxon>Magnoliopsida</taxon>
        <taxon>eudicotyledons</taxon>
        <taxon>Gunneridae</taxon>
        <taxon>Pentapetalae</taxon>
        <taxon>rosids</taxon>
        <taxon>Vitales</taxon>
        <taxon>Vitaceae</taxon>
        <taxon>Viteae</taxon>
        <taxon>Vitis</taxon>
    </lineage>
</organism>
<reference evidence="1 2" key="1">
    <citation type="journal article" date="2018" name="PLoS Genet.">
        <title>Population sequencing reveals clonal diversity and ancestral inbreeding in the grapevine cultivar Chardonnay.</title>
        <authorList>
            <person name="Roach M.J."/>
            <person name="Johnson D.L."/>
            <person name="Bohlmann J."/>
            <person name="van Vuuren H.J."/>
            <person name="Jones S.J."/>
            <person name="Pretorius I.S."/>
            <person name="Schmidt S.A."/>
            <person name="Borneman A.R."/>
        </authorList>
    </citation>
    <scope>NUCLEOTIDE SEQUENCE [LARGE SCALE GENOMIC DNA]</scope>
    <source>
        <strain evidence="2">cv. Chardonnay</strain>
        <tissue evidence="1">Leaf</tissue>
    </source>
</reference>
<sequence>MCFESNMKAYICVKMKHFHVPCYLIIMHCKFQFRGSEILELHSFSPASVEDIASVHTKAYVSGLEKATLIKHVSSFPCKLINRKEFLQATSQIEKPTLDGALEIQIALVGRVEKSLEVYDLSLPNCVFLGDLSNQFVHIPLATDGVPTNSNKDPIKANCIAKTDKRLIRELEKVIFSKSSPFRSFPRGHLAFEFSLTETYTEADLKEAPKDNPKQLSMDQASQKGIIYIDGSGPTYATATLLAKVLANRLKKVLDKVVSGDQNAFVRGKQILDASLIANEVIDFWHKRNEKGLIKKKSL</sequence>
<proteinExistence type="predicted"/>
<evidence type="ECO:0000313" key="2">
    <source>
        <dbReference type="Proteomes" id="UP000288805"/>
    </source>
</evidence>
<name>A0A438HR06_VITVI</name>
<evidence type="ECO:0000313" key="1">
    <source>
        <dbReference type="EMBL" id="RVW86897.1"/>
    </source>
</evidence>